<dbReference type="PRINTS" id="PR00449">
    <property type="entry name" value="RASTRNSFRMNG"/>
</dbReference>
<keyword evidence="1" id="KW-0547">Nucleotide-binding</keyword>
<dbReference type="PROSITE" id="PS51419">
    <property type="entry name" value="RAB"/>
    <property type="match status" value="1"/>
</dbReference>
<evidence type="ECO:0000256" key="1">
    <source>
        <dbReference type="ARBA" id="ARBA00022741"/>
    </source>
</evidence>
<feature type="compositionally biased region" description="Low complexity" evidence="2">
    <location>
        <begin position="244"/>
        <end position="259"/>
    </location>
</feature>
<evidence type="ECO:0000256" key="2">
    <source>
        <dbReference type="SAM" id="MobiDB-lite"/>
    </source>
</evidence>
<evidence type="ECO:0000313" key="4">
    <source>
        <dbReference type="Proteomes" id="UP001212152"/>
    </source>
</evidence>
<dbReference type="AlphaFoldDB" id="A0AAD5XT19"/>
<keyword evidence="4" id="KW-1185">Reference proteome</keyword>
<dbReference type="InterPro" id="IPR027417">
    <property type="entry name" value="P-loop_NTPase"/>
</dbReference>
<dbReference type="Proteomes" id="UP001212152">
    <property type="component" value="Unassembled WGS sequence"/>
</dbReference>
<sequence length="279" mass="30519">MAAKKPDDQPADLKIILLGDSAVGKSKLAERFLLDDYQPQQLSTFALSLYRHTCTYPFTSAQRTQEKPRKLTVDFWDTAGQERFQTMHASYYHGAHACILVFDVGRKITYKNLDTWYEELVGHRGLNLPVIVVANKIDVDLSRASKAFGFVERRRAERLEAAAERGLPAANAADYDPLPLFFASASDGTNVVSIFREAIDRAVKFKNAGVGEGTFVDEVLAFIHEEEGKEGGMFSGKENDEQAEAGTGETTAGAARAAAMDAKNGLPSEPPLPAKMLAS</sequence>
<organism evidence="3 4">
    <name type="scientific">Geranomyces variabilis</name>
    <dbReference type="NCBI Taxonomy" id="109894"/>
    <lineage>
        <taxon>Eukaryota</taxon>
        <taxon>Fungi</taxon>
        <taxon>Fungi incertae sedis</taxon>
        <taxon>Chytridiomycota</taxon>
        <taxon>Chytridiomycota incertae sedis</taxon>
        <taxon>Chytridiomycetes</taxon>
        <taxon>Spizellomycetales</taxon>
        <taxon>Powellomycetaceae</taxon>
        <taxon>Geranomyces</taxon>
    </lineage>
</organism>
<dbReference type="SMART" id="SM00175">
    <property type="entry name" value="RAB"/>
    <property type="match status" value="1"/>
</dbReference>
<reference evidence="3" key="1">
    <citation type="submission" date="2020-05" db="EMBL/GenBank/DDBJ databases">
        <title>Phylogenomic resolution of chytrid fungi.</title>
        <authorList>
            <person name="Stajich J.E."/>
            <person name="Amses K."/>
            <person name="Simmons R."/>
            <person name="Seto K."/>
            <person name="Myers J."/>
            <person name="Bonds A."/>
            <person name="Quandt C.A."/>
            <person name="Barry K."/>
            <person name="Liu P."/>
            <person name="Grigoriev I."/>
            <person name="Longcore J.E."/>
            <person name="James T.Y."/>
        </authorList>
    </citation>
    <scope>NUCLEOTIDE SEQUENCE</scope>
    <source>
        <strain evidence="3">JEL0379</strain>
    </source>
</reference>
<dbReference type="PANTHER" id="PTHR47978">
    <property type="match status" value="1"/>
</dbReference>
<dbReference type="Gene3D" id="3.40.50.300">
    <property type="entry name" value="P-loop containing nucleotide triphosphate hydrolases"/>
    <property type="match status" value="1"/>
</dbReference>
<dbReference type="FunFam" id="3.40.50.300:FF:001447">
    <property type="entry name" value="Ras-related protein Rab-1B"/>
    <property type="match status" value="1"/>
</dbReference>
<dbReference type="GO" id="GO:0005525">
    <property type="term" value="F:GTP binding"/>
    <property type="evidence" value="ECO:0007669"/>
    <property type="project" value="InterPro"/>
</dbReference>
<dbReference type="GO" id="GO:0003924">
    <property type="term" value="F:GTPase activity"/>
    <property type="evidence" value="ECO:0007669"/>
    <property type="project" value="InterPro"/>
</dbReference>
<evidence type="ECO:0000313" key="3">
    <source>
        <dbReference type="EMBL" id="KAJ3183457.1"/>
    </source>
</evidence>
<feature type="region of interest" description="Disordered" evidence="2">
    <location>
        <begin position="230"/>
        <end position="279"/>
    </location>
</feature>
<dbReference type="SMART" id="SM00173">
    <property type="entry name" value="RAS"/>
    <property type="match status" value="1"/>
</dbReference>
<comment type="caution">
    <text evidence="3">The sequence shown here is derived from an EMBL/GenBank/DDBJ whole genome shotgun (WGS) entry which is preliminary data.</text>
</comment>
<dbReference type="Pfam" id="PF08477">
    <property type="entry name" value="Roc"/>
    <property type="match status" value="1"/>
</dbReference>
<dbReference type="SMART" id="SM00174">
    <property type="entry name" value="RHO"/>
    <property type="match status" value="1"/>
</dbReference>
<dbReference type="NCBIfam" id="TIGR00231">
    <property type="entry name" value="small_GTP"/>
    <property type="match status" value="1"/>
</dbReference>
<dbReference type="SUPFAM" id="SSF52540">
    <property type="entry name" value="P-loop containing nucleoside triphosphate hydrolases"/>
    <property type="match status" value="1"/>
</dbReference>
<dbReference type="InterPro" id="IPR001806">
    <property type="entry name" value="Small_GTPase"/>
</dbReference>
<proteinExistence type="predicted"/>
<gene>
    <name evidence="3" type="primary">RABL2A</name>
    <name evidence="3" type="ORF">HDU87_006776</name>
</gene>
<accession>A0AAD5XT19</accession>
<dbReference type="InterPro" id="IPR005225">
    <property type="entry name" value="Small_GTP-bd"/>
</dbReference>
<protein>
    <submittedName>
        <fullName evidence="3">Rab-like protein 2A</fullName>
    </submittedName>
</protein>
<dbReference type="SMART" id="SM00176">
    <property type="entry name" value="RAN"/>
    <property type="match status" value="1"/>
</dbReference>
<dbReference type="EMBL" id="JADGJQ010000006">
    <property type="protein sequence ID" value="KAJ3183457.1"/>
    <property type="molecule type" value="Genomic_DNA"/>
</dbReference>
<name>A0AAD5XT19_9FUNG</name>